<dbReference type="GO" id="GO:0005654">
    <property type="term" value="C:nucleoplasm"/>
    <property type="evidence" value="ECO:0007669"/>
    <property type="project" value="TreeGrafter"/>
</dbReference>
<dbReference type="Gene3D" id="3.30.160.70">
    <property type="entry name" value="Methylated DNA-protein cysteine methyltransferase domain"/>
    <property type="match status" value="1"/>
</dbReference>
<evidence type="ECO:0000313" key="22">
    <source>
        <dbReference type="EMBL" id="RUS72411.1"/>
    </source>
</evidence>
<organism evidence="22 23">
    <name type="scientific">Elysia chlorotica</name>
    <name type="common">Eastern emerald elysia</name>
    <name type="synonym">Sea slug</name>
    <dbReference type="NCBI Taxonomy" id="188477"/>
    <lineage>
        <taxon>Eukaryota</taxon>
        <taxon>Metazoa</taxon>
        <taxon>Spiralia</taxon>
        <taxon>Lophotrochozoa</taxon>
        <taxon>Mollusca</taxon>
        <taxon>Gastropoda</taxon>
        <taxon>Heterobranchia</taxon>
        <taxon>Euthyneura</taxon>
        <taxon>Panpulmonata</taxon>
        <taxon>Sacoglossa</taxon>
        <taxon>Placobranchoidea</taxon>
        <taxon>Plakobranchidae</taxon>
        <taxon>Elysia</taxon>
    </lineage>
</organism>
<keyword evidence="16" id="KW-0539">Nucleus</keyword>
<dbReference type="Proteomes" id="UP000271974">
    <property type="component" value="Unassembled WGS sequence"/>
</dbReference>
<dbReference type="NCBIfam" id="TIGR00589">
    <property type="entry name" value="ogt"/>
    <property type="match status" value="1"/>
</dbReference>
<keyword evidence="11" id="KW-0479">Metal-binding</keyword>
<dbReference type="OrthoDB" id="1907495at2759"/>
<dbReference type="GO" id="GO:0006281">
    <property type="term" value="P:DNA repair"/>
    <property type="evidence" value="ECO:0007669"/>
    <property type="project" value="UniProtKB-KW"/>
</dbReference>
<keyword evidence="15" id="KW-0234">DNA repair</keyword>
<evidence type="ECO:0000256" key="9">
    <source>
        <dbReference type="ARBA" id="ARBA00022603"/>
    </source>
</evidence>
<feature type="domain" description="Methylated-DNA-[protein]-cysteine S-methyltransferase DNA binding" evidence="20">
    <location>
        <begin position="140"/>
        <end position="221"/>
    </location>
</feature>
<dbReference type="InterPro" id="IPR036217">
    <property type="entry name" value="MethylDNA_cys_MeTrfase_DNAb"/>
</dbReference>
<dbReference type="EC" id="2.1.1.63" evidence="6"/>
<dbReference type="InterPro" id="IPR036631">
    <property type="entry name" value="MGMT_N_sf"/>
</dbReference>
<comment type="cofactor">
    <cofactor evidence="2">
        <name>Zn(2+)</name>
        <dbReference type="ChEBI" id="CHEBI:29105"/>
    </cofactor>
</comment>
<evidence type="ECO:0000256" key="10">
    <source>
        <dbReference type="ARBA" id="ARBA00022679"/>
    </source>
</evidence>
<evidence type="ECO:0000256" key="18">
    <source>
        <dbReference type="ARBA" id="ARBA00031621"/>
    </source>
</evidence>
<keyword evidence="10" id="KW-0808">Transferase</keyword>
<dbReference type="Pfam" id="PF02870">
    <property type="entry name" value="Methyltransf_1N"/>
    <property type="match status" value="1"/>
</dbReference>
<dbReference type="SUPFAM" id="SSF53155">
    <property type="entry name" value="Methylated DNA-protein cysteine methyltransferase domain"/>
    <property type="match status" value="1"/>
</dbReference>
<protein>
    <recommendedName>
        <fullName evidence="7">Methylated-DNA--protein-cysteine methyltransferase</fullName>
        <ecNumber evidence="6">2.1.1.63</ecNumber>
    </recommendedName>
    <alternativeName>
        <fullName evidence="17">6-O-methylguanine-DNA methyltransferase</fullName>
    </alternativeName>
    <alternativeName>
        <fullName evidence="18">O-6-methylguanine-DNA-alkyltransferase</fullName>
    </alternativeName>
</protein>
<dbReference type="SUPFAM" id="SSF46767">
    <property type="entry name" value="Methylated DNA-protein cysteine methyltransferase, C-terminal domain"/>
    <property type="match status" value="1"/>
</dbReference>
<evidence type="ECO:0000256" key="5">
    <source>
        <dbReference type="ARBA" id="ARBA00008711"/>
    </source>
</evidence>
<evidence type="ECO:0000256" key="12">
    <source>
        <dbReference type="ARBA" id="ARBA00022763"/>
    </source>
</evidence>
<reference evidence="22 23" key="1">
    <citation type="submission" date="2019-01" db="EMBL/GenBank/DDBJ databases">
        <title>A draft genome assembly of the solar-powered sea slug Elysia chlorotica.</title>
        <authorList>
            <person name="Cai H."/>
            <person name="Li Q."/>
            <person name="Fang X."/>
            <person name="Li J."/>
            <person name="Curtis N.E."/>
            <person name="Altenburger A."/>
            <person name="Shibata T."/>
            <person name="Feng M."/>
            <person name="Maeda T."/>
            <person name="Schwartz J.A."/>
            <person name="Shigenobu S."/>
            <person name="Lundholm N."/>
            <person name="Nishiyama T."/>
            <person name="Yang H."/>
            <person name="Hasebe M."/>
            <person name="Li S."/>
            <person name="Pierce S.K."/>
            <person name="Wang J."/>
        </authorList>
    </citation>
    <scope>NUCLEOTIDE SEQUENCE [LARGE SCALE GENOMIC DNA]</scope>
    <source>
        <strain evidence="22">EC2010</strain>
        <tissue evidence="22">Whole organism of an adult</tissue>
    </source>
</reference>
<evidence type="ECO:0000259" key="21">
    <source>
        <dbReference type="Pfam" id="PF02870"/>
    </source>
</evidence>
<evidence type="ECO:0000256" key="16">
    <source>
        <dbReference type="ARBA" id="ARBA00023242"/>
    </source>
</evidence>
<dbReference type="GO" id="GO:0003908">
    <property type="term" value="F:methylated-DNA-[protein]-cysteine S-methyltransferase activity"/>
    <property type="evidence" value="ECO:0007669"/>
    <property type="project" value="UniProtKB-EC"/>
</dbReference>
<feature type="domain" description="Methylguanine DNA methyltransferase ribonuclease-like" evidence="21">
    <location>
        <begin position="54"/>
        <end position="128"/>
    </location>
</feature>
<evidence type="ECO:0000256" key="2">
    <source>
        <dbReference type="ARBA" id="ARBA00001947"/>
    </source>
</evidence>
<evidence type="ECO:0000256" key="6">
    <source>
        <dbReference type="ARBA" id="ARBA00011918"/>
    </source>
</evidence>
<dbReference type="Pfam" id="PF01035">
    <property type="entry name" value="DNA_binding_1"/>
    <property type="match status" value="1"/>
</dbReference>
<dbReference type="GO" id="GO:0046872">
    <property type="term" value="F:metal ion binding"/>
    <property type="evidence" value="ECO:0007669"/>
    <property type="project" value="UniProtKB-KW"/>
</dbReference>
<sequence>DCRRNSHFQVSDKQLSLTNEITNSGNIDLQRQVLYITIISVDMKYSGCEVQSFTITSPIGDIVILSCRRGLHSVKQCEEDDSVFMPNMSCCVQVTQNMPNLQACPPARECFKWLEKYFMNREAEIQIPPLCRSIQKNGSFCRRAWQILPSMAPLGTTITYKDLATLCGNEKACRAAGHAMSTNPISFLIPCHRVITTRNGIGNYSQGKKNKIKRWLLDFEQTTSGGVV</sequence>
<evidence type="ECO:0000259" key="20">
    <source>
        <dbReference type="Pfam" id="PF01035"/>
    </source>
</evidence>
<evidence type="ECO:0000256" key="11">
    <source>
        <dbReference type="ARBA" id="ARBA00022723"/>
    </source>
</evidence>
<evidence type="ECO:0000256" key="7">
    <source>
        <dbReference type="ARBA" id="ARBA00015377"/>
    </source>
</evidence>
<proteinExistence type="inferred from homology"/>
<comment type="catalytic activity">
    <reaction evidence="19">
        <text>a 6-O-methyl-2'-deoxyguanosine in DNA + L-cysteinyl-[protein] = S-methyl-L-cysteinyl-[protein] + a 2'-deoxyguanosine in DNA</text>
        <dbReference type="Rhea" id="RHEA:24000"/>
        <dbReference type="Rhea" id="RHEA-COMP:10131"/>
        <dbReference type="Rhea" id="RHEA-COMP:10132"/>
        <dbReference type="Rhea" id="RHEA-COMP:11367"/>
        <dbReference type="Rhea" id="RHEA-COMP:11368"/>
        <dbReference type="ChEBI" id="CHEBI:29950"/>
        <dbReference type="ChEBI" id="CHEBI:82612"/>
        <dbReference type="ChEBI" id="CHEBI:85445"/>
        <dbReference type="ChEBI" id="CHEBI:85448"/>
        <dbReference type="EC" id="2.1.1.63"/>
    </reaction>
</comment>
<keyword evidence="8" id="KW-0597">Phosphoprotein</keyword>
<dbReference type="EMBL" id="RQTK01001071">
    <property type="protein sequence ID" value="RUS72411.1"/>
    <property type="molecule type" value="Genomic_DNA"/>
</dbReference>
<comment type="similarity">
    <text evidence="5">Belongs to the MGMT family.</text>
</comment>
<dbReference type="STRING" id="188477.A0A433ST40"/>
<comment type="subcellular location">
    <subcellularLocation>
        <location evidence="4">Nucleus</location>
    </subcellularLocation>
</comment>
<accession>A0A433ST40</accession>
<evidence type="ECO:0000256" key="13">
    <source>
        <dbReference type="ARBA" id="ARBA00022833"/>
    </source>
</evidence>
<dbReference type="InterPro" id="IPR014048">
    <property type="entry name" value="MethylDNA_cys_MeTrfase_DNA-bd"/>
</dbReference>
<evidence type="ECO:0000256" key="1">
    <source>
        <dbReference type="ARBA" id="ARBA00001286"/>
    </source>
</evidence>
<dbReference type="PANTHER" id="PTHR46460:SF1">
    <property type="entry name" value="METHYLATED-DNA--PROTEIN-CYSTEINE METHYLTRANSFERASE"/>
    <property type="match status" value="1"/>
</dbReference>
<evidence type="ECO:0000256" key="15">
    <source>
        <dbReference type="ARBA" id="ARBA00023204"/>
    </source>
</evidence>
<keyword evidence="12" id="KW-0227">DNA damage</keyword>
<evidence type="ECO:0000256" key="4">
    <source>
        <dbReference type="ARBA" id="ARBA00004123"/>
    </source>
</evidence>
<evidence type="ECO:0000256" key="17">
    <source>
        <dbReference type="ARBA" id="ARBA00030795"/>
    </source>
</evidence>
<dbReference type="InterPro" id="IPR036388">
    <property type="entry name" value="WH-like_DNA-bd_sf"/>
</dbReference>
<evidence type="ECO:0000256" key="8">
    <source>
        <dbReference type="ARBA" id="ARBA00022553"/>
    </source>
</evidence>
<feature type="non-terminal residue" evidence="22">
    <location>
        <position position="1"/>
    </location>
</feature>
<dbReference type="Gene3D" id="1.10.10.10">
    <property type="entry name" value="Winged helix-like DNA-binding domain superfamily/Winged helix DNA-binding domain"/>
    <property type="match status" value="1"/>
</dbReference>
<dbReference type="InterPro" id="IPR008332">
    <property type="entry name" value="MethylG_MeTrfase_N"/>
</dbReference>
<dbReference type="InterPro" id="IPR001497">
    <property type="entry name" value="MethylDNA_cys_MeTrfase_AS"/>
</dbReference>
<evidence type="ECO:0000256" key="19">
    <source>
        <dbReference type="ARBA" id="ARBA00049348"/>
    </source>
</evidence>
<dbReference type="FunFam" id="3.30.160.70:FF:000001">
    <property type="entry name" value="Methylated-DNA--protein-cysteine methyltransferase"/>
    <property type="match status" value="1"/>
</dbReference>
<dbReference type="PANTHER" id="PTHR46460">
    <property type="entry name" value="METHYLATED-DNA--PROTEIN-CYSTEINE METHYLTRANSFERASE"/>
    <property type="match status" value="1"/>
</dbReference>
<comment type="function">
    <text evidence="3">Involved in the cellular defense against the biological effects of O6-methylguanine (O6-MeG) and O4-methylthymine (O4-MeT) in DNA. Repairs the methylated nucleobase in DNA by stoichiometrically transferring the methyl group to a cysteine residue in the enzyme. This is a suicide reaction: the enzyme is irreversibly inactivated.</text>
</comment>
<keyword evidence="14" id="KW-0238">DNA-binding</keyword>
<dbReference type="PROSITE" id="PS00374">
    <property type="entry name" value="MGMT"/>
    <property type="match status" value="1"/>
</dbReference>
<comment type="caution">
    <text evidence="22">The sequence shown here is derived from an EMBL/GenBank/DDBJ whole genome shotgun (WGS) entry which is preliminary data.</text>
</comment>
<evidence type="ECO:0000256" key="14">
    <source>
        <dbReference type="ARBA" id="ARBA00023125"/>
    </source>
</evidence>
<keyword evidence="13" id="KW-0862">Zinc</keyword>
<gene>
    <name evidence="22" type="ORF">EGW08_019829</name>
</gene>
<dbReference type="GO" id="GO:0032259">
    <property type="term" value="P:methylation"/>
    <property type="evidence" value="ECO:0007669"/>
    <property type="project" value="UniProtKB-KW"/>
</dbReference>
<evidence type="ECO:0000256" key="3">
    <source>
        <dbReference type="ARBA" id="ARBA00003317"/>
    </source>
</evidence>
<keyword evidence="9" id="KW-0489">Methyltransferase</keyword>
<dbReference type="AlphaFoldDB" id="A0A433ST40"/>
<comment type="catalytic activity">
    <reaction evidence="1">
        <text>a 4-O-methyl-thymidine in DNA + L-cysteinyl-[protein] = a thymidine in DNA + S-methyl-L-cysteinyl-[protein]</text>
        <dbReference type="Rhea" id="RHEA:53428"/>
        <dbReference type="Rhea" id="RHEA-COMP:10131"/>
        <dbReference type="Rhea" id="RHEA-COMP:10132"/>
        <dbReference type="Rhea" id="RHEA-COMP:13555"/>
        <dbReference type="Rhea" id="RHEA-COMP:13556"/>
        <dbReference type="ChEBI" id="CHEBI:29950"/>
        <dbReference type="ChEBI" id="CHEBI:82612"/>
        <dbReference type="ChEBI" id="CHEBI:137386"/>
        <dbReference type="ChEBI" id="CHEBI:137387"/>
        <dbReference type="EC" id="2.1.1.63"/>
    </reaction>
</comment>
<evidence type="ECO:0000313" key="23">
    <source>
        <dbReference type="Proteomes" id="UP000271974"/>
    </source>
</evidence>
<dbReference type="CDD" id="cd06445">
    <property type="entry name" value="ATase"/>
    <property type="match status" value="1"/>
</dbReference>
<dbReference type="GO" id="GO:0003677">
    <property type="term" value="F:DNA binding"/>
    <property type="evidence" value="ECO:0007669"/>
    <property type="project" value="UniProtKB-KW"/>
</dbReference>
<name>A0A433ST40_ELYCH</name>
<keyword evidence="23" id="KW-1185">Reference proteome</keyword>